<dbReference type="GO" id="GO:0006313">
    <property type="term" value="P:DNA transposition"/>
    <property type="evidence" value="ECO:0007669"/>
    <property type="project" value="InterPro"/>
</dbReference>
<gene>
    <name evidence="6" type="ORF">AYM40_36785</name>
</gene>
<comment type="function">
    <text evidence="1">Required for the transposition of the insertion element.</text>
</comment>
<name>A0A160FX56_9BURK</name>
<dbReference type="EMBL" id="CP014580">
    <property type="protein sequence ID" value="ANB77901.1"/>
    <property type="molecule type" value="Genomic_DNA"/>
</dbReference>
<reference evidence="6 7" key="1">
    <citation type="journal article" date="2016" name="Gene">
        <title>PacBio SMRT assembly of a complex multi-replicon genome reveals chlorocatechol degradative operon in a region of genome plasticity.</title>
        <authorList>
            <person name="Ricker N."/>
            <person name="Shen S.Y."/>
            <person name="Goordial J."/>
            <person name="Jin S."/>
            <person name="Fulthorpe R.R."/>
        </authorList>
    </citation>
    <scope>NUCLEOTIDE SEQUENCE [LARGE SCALE GENOMIC DNA]</scope>
    <source>
        <strain evidence="6 7">OLGA172</strain>
        <plasmid evidence="7">polga1</plasmid>
    </source>
</reference>
<comment type="similarity">
    <text evidence="2">Belongs to the transposase mutator family.</text>
</comment>
<proteinExistence type="inferred from homology"/>
<dbReference type="InterPro" id="IPR001207">
    <property type="entry name" value="Transposase_mutator"/>
</dbReference>
<accession>A0A160FX56</accession>
<evidence type="ECO:0000256" key="5">
    <source>
        <dbReference type="ARBA" id="ARBA00023172"/>
    </source>
</evidence>
<dbReference type="GO" id="GO:0003677">
    <property type="term" value="F:DNA binding"/>
    <property type="evidence" value="ECO:0007669"/>
    <property type="project" value="UniProtKB-KW"/>
</dbReference>
<dbReference type="AlphaFoldDB" id="A0A160FX56"/>
<evidence type="ECO:0000256" key="1">
    <source>
        <dbReference type="ARBA" id="ARBA00002190"/>
    </source>
</evidence>
<sequence length="88" mass="9795">MRQRPLFLANVLSQFSASASSAINERLDVTLGKFAHRPLEESYPCLIVDARYEKVCGSGTIRSQAVLIALRPMARITNRPAHGEPVDW</sequence>
<evidence type="ECO:0000256" key="3">
    <source>
        <dbReference type="ARBA" id="ARBA00022578"/>
    </source>
</evidence>
<dbReference type="GO" id="GO:0004803">
    <property type="term" value="F:transposase activity"/>
    <property type="evidence" value="ECO:0007669"/>
    <property type="project" value="InterPro"/>
</dbReference>
<organism evidence="6 7">
    <name type="scientific">Paraburkholderia phytofirmans OLGA172</name>
    <dbReference type="NCBI Taxonomy" id="1417228"/>
    <lineage>
        <taxon>Bacteria</taxon>
        <taxon>Pseudomonadati</taxon>
        <taxon>Pseudomonadota</taxon>
        <taxon>Betaproteobacteria</taxon>
        <taxon>Burkholderiales</taxon>
        <taxon>Burkholderiaceae</taxon>
        <taxon>Paraburkholderia</taxon>
    </lineage>
</organism>
<evidence type="ECO:0000256" key="4">
    <source>
        <dbReference type="ARBA" id="ARBA00023125"/>
    </source>
</evidence>
<dbReference type="KEGG" id="buz:AYM40_36785"/>
<evidence type="ECO:0000313" key="7">
    <source>
        <dbReference type="Proteomes" id="UP000076852"/>
    </source>
</evidence>
<protein>
    <submittedName>
        <fullName evidence="6">Uncharacterized protein</fullName>
    </submittedName>
</protein>
<evidence type="ECO:0000256" key="2">
    <source>
        <dbReference type="ARBA" id="ARBA00010961"/>
    </source>
</evidence>
<keyword evidence="7" id="KW-1185">Reference proteome</keyword>
<keyword evidence="4" id="KW-0238">DNA-binding</keyword>
<geneLocation type="plasmid" evidence="7">
    <name>polga1</name>
</geneLocation>
<dbReference type="OrthoDB" id="165209at2"/>
<keyword evidence="3" id="KW-0815">Transposition</keyword>
<keyword evidence="6" id="KW-0614">Plasmid</keyword>
<evidence type="ECO:0000313" key="6">
    <source>
        <dbReference type="EMBL" id="ANB77901.1"/>
    </source>
</evidence>
<keyword evidence="5" id="KW-0233">DNA recombination</keyword>
<dbReference type="Proteomes" id="UP000076852">
    <property type="component" value="Plasmid pOLGA1"/>
</dbReference>
<dbReference type="Pfam" id="PF00872">
    <property type="entry name" value="Transposase_mut"/>
    <property type="match status" value="1"/>
</dbReference>